<organism evidence="1 2">
    <name type="scientific">Treponema vincentii</name>
    <dbReference type="NCBI Taxonomy" id="69710"/>
    <lineage>
        <taxon>Bacteria</taxon>
        <taxon>Pseudomonadati</taxon>
        <taxon>Spirochaetota</taxon>
        <taxon>Spirochaetia</taxon>
        <taxon>Spirochaetales</taxon>
        <taxon>Treponemataceae</taxon>
        <taxon>Treponema</taxon>
    </lineage>
</organism>
<protein>
    <recommendedName>
        <fullName evidence="3">EF-hand domain-containing protein</fullName>
    </recommendedName>
</protein>
<evidence type="ECO:0000313" key="2">
    <source>
        <dbReference type="Proteomes" id="UP000464374"/>
    </source>
</evidence>
<proteinExistence type="predicted"/>
<dbReference type="PROSITE" id="PS00018">
    <property type="entry name" value="EF_HAND_1"/>
    <property type="match status" value="1"/>
</dbReference>
<dbReference type="KEGG" id="trz:GWP43_02045"/>
<accession>A0A6P1XYF0</accession>
<dbReference type="Proteomes" id="UP000464374">
    <property type="component" value="Chromosome"/>
</dbReference>
<dbReference type="EMBL" id="CP048020">
    <property type="protein sequence ID" value="QHX42431.1"/>
    <property type="molecule type" value="Genomic_DNA"/>
</dbReference>
<dbReference type="InterPro" id="IPR018247">
    <property type="entry name" value="EF_Hand_1_Ca_BS"/>
</dbReference>
<name>A0A6P1XYF0_9SPIR</name>
<sequence>MIRQAYFYEGEDHIDDEYIKTIARRCASCARDFGRSYCTNCQFNPAQFVEFNRAKMLRTAFYIKNQERIGYHSKPSAGGHSEPSRGEAFLKFLALCAGLLIIILAVKNNIDTTRYPYSAPASTYNKQAQPVKKGKSNTSLKNVEREVQRVLYKIHDNIRDVNRDGEINCQDYCLLFCDYYSTAQIVYNKHIGDNGHVFIRVHTDDGWLYIEPQNTNNYYARNAWYKDIYPTVKEYNKVVPLEWIQ</sequence>
<evidence type="ECO:0008006" key="3">
    <source>
        <dbReference type="Google" id="ProtNLM"/>
    </source>
</evidence>
<gene>
    <name evidence="1" type="ORF">GWP43_02045</name>
</gene>
<evidence type="ECO:0000313" key="1">
    <source>
        <dbReference type="EMBL" id="QHX42431.1"/>
    </source>
</evidence>
<dbReference type="AlphaFoldDB" id="A0A6P1XYF0"/>
<reference evidence="1 2" key="1">
    <citation type="submission" date="2020-01" db="EMBL/GenBank/DDBJ databases">
        <title>Complete genome sequence of a human oral phylogroup 1 Treponema sp. strain ATCC 700766, originally isolated from periodontitis dental plaque.</title>
        <authorList>
            <person name="Chan Y."/>
            <person name="Huo Y.-B."/>
            <person name="Yu X.-L."/>
            <person name="Zeng H."/>
            <person name="Leung W.-K."/>
            <person name="Watt R.M."/>
        </authorList>
    </citation>
    <scope>NUCLEOTIDE SEQUENCE [LARGE SCALE GENOMIC DNA]</scope>
    <source>
        <strain evidence="1 2">OMZ 804</strain>
    </source>
</reference>
<dbReference type="RefSeq" id="WP_162662308.1">
    <property type="nucleotide sequence ID" value="NZ_CP048020.1"/>
</dbReference>